<evidence type="ECO:0000256" key="1">
    <source>
        <dbReference type="SAM" id="Phobius"/>
    </source>
</evidence>
<dbReference type="RefSeq" id="WP_090602055.1">
    <property type="nucleotide sequence ID" value="NZ_FNZR01000001.1"/>
</dbReference>
<feature type="transmembrane region" description="Helical" evidence="1">
    <location>
        <begin position="455"/>
        <end position="478"/>
    </location>
</feature>
<dbReference type="PANTHER" id="PTHR32063">
    <property type="match status" value="1"/>
</dbReference>
<dbReference type="PRINTS" id="PR00702">
    <property type="entry name" value="ACRIFLAVINRP"/>
</dbReference>
<dbReference type="OrthoDB" id="9809409at2"/>
<reference evidence="3" key="1">
    <citation type="submission" date="2016-10" db="EMBL/GenBank/DDBJ databases">
        <authorList>
            <person name="Varghese N."/>
            <person name="Submissions S."/>
        </authorList>
    </citation>
    <scope>NUCLEOTIDE SEQUENCE [LARGE SCALE GENOMIC DNA]</scope>
    <source>
        <strain evidence="3">Jip14</strain>
    </source>
</reference>
<dbReference type="Gene3D" id="3.30.70.1320">
    <property type="entry name" value="Multidrug efflux transporter AcrB pore domain like"/>
    <property type="match status" value="1"/>
</dbReference>
<keyword evidence="1" id="KW-0472">Membrane</keyword>
<dbReference type="SUPFAM" id="SSF82866">
    <property type="entry name" value="Multidrug efflux transporter AcrB transmembrane domain"/>
    <property type="match status" value="2"/>
</dbReference>
<dbReference type="PANTHER" id="PTHR32063:SF0">
    <property type="entry name" value="SWARMING MOTILITY PROTEIN SWRC"/>
    <property type="match status" value="1"/>
</dbReference>
<accession>A0A1H7F1W5</accession>
<sequence>MEIKKKISSFSIILTFVCLSFVGLALLPMLSVKLSPAQTLPQISVEFSMYGSGPRTVEIEATSKLEAMFNRMSGIRHISSTSGNGWGRISIEFDKHTDMDIARFEVSTIVRQLWPRLPENVSYPRISQSRADQNAEKAFLSFTINASAPPQDIQDLVESTLRPQLSMIAGVNSVAVSGSTPMVWQLLYDADQLNTHGILIRDIQEAITNSLQKDFLDMAFAQSGEDDKSWISVMLSPSETHQEDVLKSVGIKRVDGVIVPLGKIVKINRIESQPQSYYRINGLNSIYLTITADESSNQLELGKKIHKKITEMHTALPSGYEVHTAYDATEYIKSELQKIYFRAGLTLIILLIFIFVSYRNLKYMVLIVVTLGCNLAIAMIGYYLLKLEIQLYALAGITISLTLIIDNTIVMADHLIRKNNSLSFMAVLAATMTTIGSLSIIFFLDEKLRLSLQDFAAVIIINLLISLLIALFLVPALVDKLKMNQKSKRIRHSRNGVFFRKKRSVYVYFARPYSNVIRFMQRWRAVVIAVLVLTFGLPVFLIPDKMEGESKWTALYNKSLGSAYYKENLSTYVNTILGGTLRLFVQKVYNGSYFSRQEETTLLVSASLPSNSTIKEMNGLIQQMESFLSQFSEIKQFQTQIHNARQATINILFTEAYANSGFPHMLKARLITKSLELGGGSWGVYGLGDGFSNDVRESAGSFRVEMYGFNYDDLMAFAEGFKSKLLEHRRIKDVIIESEFSWFKDEYEEFRVDFNKEKLAEEDIQPYQLYDKLSLVFGRDINVGSLMMPKGPERLYLSSTQSDNYDRWSLLHMPVENNGKIYKLAELAQINKGQLPREVGKIDQQYRLCLQYEYIGANEQGKKLLDSYIEEYREELPTGYTIINANAYDFDWWGDGKSQQYWLLLLIFVIIYFVSSILFNSLTQPLYIIFVIPVSFIGIFLSFYLFGLNFDQGGFASFILLSGLTINANIYIINEYNNIRKMQHYLPNMKIYLKAWNAKARPILLTVLSTILGFIPFLIGDSKEAFWFPLAVGTIGGLTVSTLGTFLFLPLFMGIGKSFLSHKL</sequence>
<dbReference type="SUPFAM" id="SSF82693">
    <property type="entry name" value="Multidrug efflux transporter AcrB pore domain, PN1, PN2, PC1 and PC2 subdomains"/>
    <property type="match status" value="1"/>
</dbReference>
<dbReference type="EMBL" id="FNZR01000001">
    <property type="protein sequence ID" value="SEK20089.1"/>
    <property type="molecule type" value="Genomic_DNA"/>
</dbReference>
<dbReference type="InterPro" id="IPR001036">
    <property type="entry name" value="Acrflvin-R"/>
</dbReference>
<feature type="transmembrane region" description="Helical" evidence="1">
    <location>
        <begin position="391"/>
        <end position="410"/>
    </location>
</feature>
<dbReference type="GO" id="GO:0042910">
    <property type="term" value="F:xenobiotic transmembrane transporter activity"/>
    <property type="evidence" value="ECO:0007669"/>
    <property type="project" value="TreeGrafter"/>
</dbReference>
<feature type="transmembrane region" description="Helical" evidence="1">
    <location>
        <begin position="339"/>
        <end position="356"/>
    </location>
</feature>
<keyword evidence="1" id="KW-0812">Transmembrane</keyword>
<feature type="transmembrane region" description="Helical" evidence="1">
    <location>
        <begin position="523"/>
        <end position="542"/>
    </location>
</feature>
<dbReference type="Gene3D" id="3.30.70.1430">
    <property type="entry name" value="Multidrug efflux transporter AcrB pore domain"/>
    <property type="match status" value="1"/>
</dbReference>
<keyword evidence="1" id="KW-1133">Transmembrane helix</keyword>
<dbReference type="AlphaFoldDB" id="A0A1H7F1W5"/>
<evidence type="ECO:0000313" key="2">
    <source>
        <dbReference type="EMBL" id="SEK20089.1"/>
    </source>
</evidence>
<dbReference type="Gene3D" id="3.30.2090.10">
    <property type="entry name" value="Multidrug efflux transporter AcrB TolC docking domain, DN and DC subdomains"/>
    <property type="match status" value="1"/>
</dbReference>
<feature type="transmembrane region" description="Helical" evidence="1">
    <location>
        <begin position="901"/>
        <end position="919"/>
    </location>
</feature>
<dbReference type="Gene3D" id="1.20.1640.10">
    <property type="entry name" value="Multidrug efflux transporter AcrB transmembrane domain"/>
    <property type="match status" value="3"/>
</dbReference>
<dbReference type="STRING" id="332977.SAMN05421740_101188"/>
<dbReference type="Proteomes" id="UP000198916">
    <property type="component" value="Unassembled WGS sequence"/>
</dbReference>
<feature type="transmembrane region" description="Helical" evidence="1">
    <location>
        <begin position="422"/>
        <end position="443"/>
    </location>
</feature>
<protein>
    <submittedName>
        <fullName evidence="2">Multidrug efflux pump subunit AcrB</fullName>
    </submittedName>
</protein>
<feature type="transmembrane region" description="Helical" evidence="1">
    <location>
        <begin position="363"/>
        <end position="385"/>
    </location>
</feature>
<dbReference type="InterPro" id="IPR027463">
    <property type="entry name" value="AcrB_DN_DC_subdom"/>
</dbReference>
<feature type="transmembrane region" description="Helical" evidence="1">
    <location>
        <begin position="1003"/>
        <end position="1020"/>
    </location>
</feature>
<dbReference type="Pfam" id="PF00873">
    <property type="entry name" value="ACR_tran"/>
    <property type="match status" value="2"/>
</dbReference>
<feature type="transmembrane region" description="Helical" evidence="1">
    <location>
        <begin position="926"/>
        <end position="947"/>
    </location>
</feature>
<keyword evidence="3" id="KW-1185">Reference proteome</keyword>
<feature type="transmembrane region" description="Helical" evidence="1">
    <location>
        <begin position="1026"/>
        <end position="1053"/>
    </location>
</feature>
<name>A0A1H7F1W5_9SPHI</name>
<gene>
    <name evidence="2" type="ORF">SAMN05421740_101188</name>
</gene>
<evidence type="ECO:0000313" key="3">
    <source>
        <dbReference type="Proteomes" id="UP000198916"/>
    </source>
</evidence>
<dbReference type="GO" id="GO:0005886">
    <property type="term" value="C:plasma membrane"/>
    <property type="evidence" value="ECO:0007669"/>
    <property type="project" value="TreeGrafter"/>
</dbReference>
<organism evidence="2 3">
    <name type="scientific">Parapedobacter koreensis</name>
    <dbReference type="NCBI Taxonomy" id="332977"/>
    <lineage>
        <taxon>Bacteria</taxon>
        <taxon>Pseudomonadati</taxon>
        <taxon>Bacteroidota</taxon>
        <taxon>Sphingobacteriia</taxon>
        <taxon>Sphingobacteriales</taxon>
        <taxon>Sphingobacteriaceae</taxon>
        <taxon>Parapedobacter</taxon>
    </lineage>
</organism>
<proteinExistence type="predicted"/>
<feature type="transmembrane region" description="Helical" evidence="1">
    <location>
        <begin position="953"/>
        <end position="973"/>
    </location>
</feature>